<dbReference type="AlphaFoldDB" id="A0A6G0HE14"/>
<dbReference type="InterPro" id="IPR014010">
    <property type="entry name" value="REJ_dom"/>
</dbReference>
<protein>
    <submittedName>
        <fullName evidence="9">Polycystin-1</fullName>
    </submittedName>
</protein>
<dbReference type="InterPro" id="IPR002859">
    <property type="entry name" value="PKD/REJ-like"/>
</dbReference>
<evidence type="ECO:0000256" key="5">
    <source>
        <dbReference type="ARBA" id="ARBA00022989"/>
    </source>
</evidence>
<comment type="subcellular location">
    <subcellularLocation>
        <location evidence="1">Membrane</location>
        <topology evidence="1">Multi-pass membrane protein</topology>
    </subcellularLocation>
</comment>
<evidence type="ECO:0000259" key="8">
    <source>
        <dbReference type="PROSITE" id="PS51111"/>
    </source>
</evidence>
<proteinExistence type="inferred from homology"/>
<dbReference type="PROSITE" id="PS51111">
    <property type="entry name" value="REJ"/>
    <property type="match status" value="1"/>
</dbReference>
<evidence type="ECO:0000313" key="10">
    <source>
        <dbReference type="Proteomes" id="UP000424527"/>
    </source>
</evidence>
<evidence type="ECO:0000313" key="9">
    <source>
        <dbReference type="EMBL" id="KAE8277261.1"/>
    </source>
</evidence>
<feature type="domain" description="PKD" evidence="7">
    <location>
        <begin position="480"/>
        <end position="529"/>
    </location>
</feature>
<dbReference type="InterPro" id="IPR035986">
    <property type="entry name" value="PKD_dom_sf"/>
</dbReference>
<evidence type="ECO:0000256" key="3">
    <source>
        <dbReference type="ARBA" id="ARBA00022692"/>
    </source>
</evidence>
<keyword evidence="10" id="KW-1185">Reference proteome</keyword>
<dbReference type="InterPro" id="IPR013783">
    <property type="entry name" value="Ig-like_fold"/>
</dbReference>
<comment type="caution">
    <text evidence="9">The sequence shown here is derived from an EMBL/GenBank/DDBJ whole genome shotgun (WGS) entry which is preliminary data.</text>
</comment>
<dbReference type="InterPro" id="IPR000601">
    <property type="entry name" value="PKD_dom"/>
</dbReference>
<keyword evidence="4" id="KW-0677">Repeat</keyword>
<evidence type="ECO:0000259" key="7">
    <source>
        <dbReference type="PROSITE" id="PS50093"/>
    </source>
</evidence>
<dbReference type="SMART" id="SM00089">
    <property type="entry name" value="PKD"/>
    <property type="match status" value="4"/>
</dbReference>
<dbReference type="SUPFAM" id="SSF49299">
    <property type="entry name" value="PKD domain"/>
    <property type="match status" value="3"/>
</dbReference>
<name>A0A6G0HE14_LARCR</name>
<dbReference type="Gene3D" id="2.60.40.10">
    <property type="entry name" value="Immunoglobulins"/>
    <property type="match status" value="1"/>
</dbReference>
<dbReference type="Pfam" id="PF00801">
    <property type="entry name" value="PKD"/>
    <property type="match status" value="3"/>
</dbReference>
<dbReference type="PROSITE" id="PS50093">
    <property type="entry name" value="PKD"/>
    <property type="match status" value="1"/>
</dbReference>
<dbReference type="PANTHER" id="PTHR46730">
    <property type="entry name" value="POLYCYSTIN-1"/>
    <property type="match status" value="1"/>
</dbReference>
<reference evidence="9 10" key="1">
    <citation type="submission" date="2019-07" db="EMBL/GenBank/DDBJ databases">
        <title>Chromosome genome assembly for large yellow croaker.</title>
        <authorList>
            <person name="Xiao S."/>
        </authorList>
    </citation>
    <scope>NUCLEOTIDE SEQUENCE [LARGE SCALE GENOMIC DNA]</scope>
    <source>
        <strain evidence="9">JMULYC20181020</strain>
        <tissue evidence="9">Muscle</tissue>
    </source>
</reference>
<keyword evidence="6" id="KW-0472">Membrane</keyword>
<dbReference type="Proteomes" id="UP000424527">
    <property type="component" value="Unassembled WGS sequence"/>
</dbReference>
<dbReference type="CDD" id="cd00146">
    <property type="entry name" value="PKD"/>
    <property type="match status" value="2"/>
</dbReference>
<keyword evidence="5" id="KW-1133">Transmembrane helix</keyword>
<dbReference type="PANTHER" id="PTHR46730:SF3">
    <property type="entry name" value="POLYCYSTIN-1"/>
    <property type="match status" value="1"/>
</dbReference>
<keyword evidence="3" id="KW-0812">Transmembrane</keyword>
<sequence length="718" mass="79881">MDEVDGVRFSWILCDRCTPIIGTHTMFYTFRSVGVFNIIVTAENDVGTAQASIFLFVQRELEGLQILAEEEIGGGTALGVCCFATNRVLHLQAGLKEGTNMTFTWNFIKELDPIRPSFNISGKTVEVNYSIPGPCDIFLQAANLLGQLHVNRTIYFLEPVREVYLQISNNPVAVDVQTNLTVLSTEGSDLQYRWSVNGVILPSSEIVSEIVRVQEVISELRFTATNVTEQGYVATGVNVWLQGEEPKRAIITLNATNDISGQVVSREFFVQEKIQGLELKASKTIVAVGEPVVFTILMAAGSDVRLILSISGDATVIPQPNETYIHTFGRVDAYMVNLTAHNQVSSKRRHLHVEVMEPVSELSIQGSSEAVPVGVTRLFVANIRTGKPVRFLWTFDLSHHHLTTHMAKEVLYTPEEAGLLTIYLKAFNVLHSQNITKQIRVQNLLKSAVLYAAPQDTFINKMVILKAYVTPKSNDVECLWDFDDGSAPVHTDTTTVGYEYRLPGHYRVNVNCSNLVSWVLAEVDVNISILECEEPEVQVVQAPRLAIWRSQPTLVEASVDLKGCLRYGAQYHWQILSTPSCDNDNDHHIPSGVMTQPSQSVLVPVIRLPVEVDVQRLQLSLPKMVLAAGNYTLVFSLSYEDVPLRKAACLQLSVMAARLMPIIEGGTYRVWSRTQDLQLSAEQSYDPNMDPENQSLLHYHWNCQSTSKDTAAGVSICI</sequence>
<dbReference type="InterPro" id="IPR022409">
    <property type="entry name" value="PKD/Chitinase_dom"/>
</dbReference>
<gene>
    <name evidence="9" type="ORF">D5F01_LYC24871</name>
</gene>
<dbReference type="EMBL" id="REGW02000947">
    <property type="protein sequence ID" value="KAE8277261.1"/>
    <property type="molecule type" value="Genomic_DNA"/>
</dbReference>
<feature type="domain" description="REJ" evidence="8">
    <location>
        <begin position="532"/>
        <end position="718"/>
    </location>
</feature>
<dbReference type="GO" id="GO:0005886">
    <property type="term" value="C:plasma membrane"/>
    <property type="evidence" value="ECO:0007669"/>
    <property type="project" value="TreeGrafter"/>
</dbReference>
<evidence type="ECO:0000256" key="4">
    <source>
        <dbReference type="ARBA" id="ARBA00022737"/>
    </source>
</evidence>
<dbReference type="GO" id="GO:0005261">
    <property type="term" value="F:monoatomic cation channel activity"/>
    <property type="evidence" value="ECO:0007669"/>
    <property type="project" value="TreeGrafter"/>
</dbReference>
<evidence type="ECO:0000256" key="2">
    <source>
        <dbReference type="ARBA" id="ARBA00007200"/>
    </source>
</evidence>
<evidence type="ECO:0000256" key="1">
    <source>
        <dbReference type="ARBA" id="ARBA00004141"/>
    </source>
</evidence>
<dbReference type="Pfam" id="PF02010">
    <property type="entry name" value="REJ"/>
    <property type="match status" value="1"/>
</dbReference>
<evidence type="ECO:0000256" key="6">
    <source>
        <dbReference type="ARBA" id="ARBA00023136"/>
    </source>
</evidence>
<organism evidence="9 10">
    <name type="scientific">Larimichthys crocea</name>
    <name type="common">Large yellow croaker</name>
    <name type="synonym">Pseudosciaena crocea</name>
    <dbReference type="NCBI Taxonomy" id="215358"/>
    <lineage>
        <taxon>Eukaryota</taxon>
        <taxon>Metazoa</taxon>
        <taxon>Chordata</taxon>
        <taxon>Craniata</taxon>
        <taxon>Vertebrata</taxon>
        <taxon>Euteleostomi</taxon>
        <taxon>Actinopterygii</taxon>
        <taxon>Neopterygii</taxon>
        <taxon>Teleostei</taxon>
        <taxon>Neoteleostei</taxon>
        <taxon>Acanthomorphata</taxon>
        <taxon>Eupercaria</taxon>
        <taxon>Sciaenidae</taxon>
        <taxon>Larimichthys</taxon>
    </lineage>
</organism>
<dbReference type="GO" id="GO:0006816">
    <property type="term" value="P:calcium ion transport"/>
    <property type="evidence" value="ECO:0007669"/>
    <property type="project" value="TreeGrafter"/>
</dbReference>
<comment type="similarity">
    <text evidence="2">Belongs to the polycystin family.</text>
</comment>
<accession>A0A6G0HE14</accession>